<dbReference type="Proteomes" id="UP000053797">
    <property type="component" value="Unassembled WGS sequence"/>
</dbReference>
<dbReference type="OrthoDB" id="9785372at2"/>
<dbReference type="InterPro" id="IPR051606">
    <property type="entry name" value="Polyketide_Oxido-like"/>
</dbReference>
<dbReference type="EMBL" id="LNQL01000006">
    <property type="protein sequence ID" value="KSU47832.1"/>
    <property type="molecule type" value="Genomic_DNA"/>
</dbReference>
<dbReference type="Pfam" id="PF13460">
    <property type="entry name" value="NAD_binding_10"/>
    <property type="match status" value="1"/>
</dbReference>
<evidence type="ECO:0000259" key="1">
    <source>
        <dbReference type="Pfam" id="PF13460"/>
    </source>
</evidence>
<gene>
    <name evidence="2" type="ORF">AS033_14315</name>
</gene>
<reference evidence="2 3" key="1">
    <citation type="journal article" date="2015" name="Int. J. Syst. Evol. Microbiol.">
        <title>Exiguobacterium enclense sp. nov., isolated from sediment.</title>
        <authorList>
            <person name="Dastager S.G."/>
            <person name="Mawlankar R."/>
            <person name="Sonalkar V.V."/>
            <person name="Thorat M.N."/>
            <person name="Mual P."/>
            <person name="Verma A."/>
            <person name="Krishnamurthi S."/>
            <person name="Tang S.K."/>
            <person name="Li W.J."/>
        </authorList>
    </citation>
    <scope>NUCLEOTIDE SEQUENCE [LARGE SCALE GENOMIC DNA]</scope>
    <source>
        <strain evidence="2 3">NIO-1109</strain>
    </source>
</reference>
<sequence>MNIGIIGATGKAGQLILQEAITRGHDVTAIVRNAAKVTADVTILERDVLALTKDDLNGFDAIVNAFNAAPGEETKHIEVGRHLINVLAGSKTRLFVVGGAGSLFVDAEHTVRVMETPDFPEAYYPTASNMGKNLIELQGQQDVTWTYLSPAGFFDPNGKRTGAYAIGGEQMILNANGESYISYADYAIAVVDELENAQHLNERFSVVGEQG</sequence>
<proteinExistence type="predicted"/>
<dbReference type="PANTHER" id="PTHR43355:SF2">
    <property type="entry name" value="FLAVIN REDUCTASE (NADPH)"/>
    <property type="match status" value="1"/>
</dbReference>
<dbReference type="GO" id="GO:0016646">
    <property type="term" value="F:oxidoreductase activity, acting on the CH-NH group of donors, NAD or NADP as acceptor"/>
    <property type="evidence" value="ECO:0007669"/>
    <property type="project" value="TreeGrafter"/>
</dbReference>
<dbReference type="SUPFAM" id="SSF51735">
    <property type="entry name" value="NAD(P)-binding Rossmann-fold domains"/>
    <property type="match status" value="1"/>
</dbReference>
<accession>A0A0V8GC20</accession>
<dbReference type="RefSeq" id="WP_058265850.1">
    <property type="nucleotide sequence ID" value="NZ_FMYN01000006.1"/>
</dbReference>
<name>A0A0V8GC20_9BACL</name>
<comment type="caution">
    <text evidence="2">The sequence shown here is derived from an EMBL/GenBank/DDBJ whole genome shotgun (WGS) entry which is preliminary data.</text>
</comment>
<dbReference type="CDD" id="cd05244">
    <property type="entry name" value="BVR-B_like_SDR_a"/>
    <property type="match status" value="1"/>
</dbReference>
<evidence type="ECO:0000313" key="2">
    <source>
        <dbReference type="EMBL" id="KSU47832.1"/>
    </source>
</evidence>
<dbReference type="InterPro" id="IPR016040">
    <property type="entry name" value="NAD(P)-bd_dom"/>
</dbReference>
<dbReference type="InterPro" id="IPR036291">
    <property type="entry name" value="NAD(P)-bd_dom_sf"/>
</dbReference>
<dbReference type="Gene3D" id="3.40.50.720">
    <property type="entry name" value="NAD(P)-binding Rossmann-like Domain"/>
    <property type="match status" value="1"/>
</dbReference>
<evidence type="ECO:0000313" key="3">
    <source>
        <dbReference type="Proteomes" id="UP000053797"/>
    </source>
</evidence>
<dbReference type="PANTHER" id="PTHR43355">
    <property type="entry name" value="FLAVIN REDUCTASE (NADPH)"/>
    <property type="match status" value="1"/>
</dbReference>
<dbReference type="AlphaFoldDB" id="A0A0V8GC20"/>
<protein>
    <recommendedName>
        <fullName evidence="1">NAD(P)-binding domain-containing protein</fullName>
    </recommendedName>
</protein>
<organism evidence="2 3">
    <name type="scientific">Exiguobacterium indicum</name>
    <dbReference type="NCBI Taxonomy" id="296995"/>
    <lineage>
        <taxon>Bacteria</taxon>
        <taxon>Bacillati</taxon>
        <taxon>Bacillota</taxon>
        <taxon>Bacilli</taxon>
        <taxon>Bacillales</taxon>
        <taxon>Bacillales Family XII. Incertae Sedis</taxon>
        <taxon>Exiguobacterium</taxon>
    </lineage>
</organism>
<feature type="domain" description="NAD(P)-binding" evidence="1">
    <location>
        <begin position="7"/>
        <end position="196"/>
    </location>
</feature>